<evidence type="ECO:0008006" key="3">
    <source>
        <dbReference type="Google" id="ProtNLM"/>
    </source>
</evidence>
<dbReference type="InterPro" id="IPR041916">
    <property type="entry name" value="Anti_sigma_zinc_sf"/>
</dbReference>
<organism evidence="2">
    <name type="scientific">uncultured Gemmatimonadota bacterium</name>
    <dbReference type="NCBI Taxonomy" id="203437"/>
    <lineage>
        <taxon>Bacteria</taxon>
        <taxon>Pseudomonadati</taxon>
        <taxon>Gemmatimonadota</taxon>
        <taxon>environmental samples</taxon>
    </lineage>
</organism>
<dbReference type="EMBL" id="CADCTV010000958">
    <property type="protein sequence ID" value="CAA9370720.1"/>
    <property type="molecule type" value="Genomic_DNA"/>
</dbReference>
<keyword evidence="1" id="KW-1133">Transmembrane helix</keyword>
<proteinExistence type="predicted"/>
<gene>
    <name evidence="2" type="ORF">AVDCRST_MAG89-4571</name>
</gene>
<reference evidence="2" key="1">
    <citation type="submission" date="2020-02" db="EMBL/GenBank/DDBJ databases">
        <authorList>
            <person name="Meier V. D."/>
        </authorList>
    </citation>
    <scope>NUCLEOTIDE SEQUENCE</scope>
    <source>
        <strain evidence="2">AVDCRST_MAG89</strain>
    </source>
</reference>
<sequence>MTDATGHLPYWTLEQLAEGGLSHVERSLAEQHLGRCAHCAAELESARSLLAALSALPQLEPSPRFADLVMARVVVQPQAAPAAVAVPAQAERAAPRARRGWMMLLALVLVPLPVLAGLGTWMGGDPVTGMGSLWNAVRGWARDVSWNLLSEGTETLIRTGLYQWGADALAAIPGPTAAGVPVLLLVLLAAIPASAWAMARLLRTPHTGGMIHA</sequence>
<accession>A0A6J4MWJ2</accession>
<dbReference type="AlphaFoldDB" id="A0A6J4MWJ2"/>
<keyword evidence="1" id="KW-0812">Transmembrane</keyword>
<keyword evidence="1" id="KW-0472">Membrane</keyword>
<evidence type="ECO:0000256" key="1">
    <source>
        <dbReference type="SAM" id="Phobius"/>
    </source>
</evidence>
<evidence type="ECO:0000313" key="2">
    <source>
        <dbReference type="EMBL" id="CAA9370720.1"/>
    </source>
</evidence>
<name>A0A6J4MWJ2_9BACT</name>
<dbReference type="Gene3D" id="1.10.10.1320">
    <property type="entry name" value="Anti-sigma factor, zinc-finger domain"/>
    <property type="match status" value="1"/>
</dbReference>
<protein>
    <recommendedName>
        <fullName evidence="3">Zinc-finger domain-containing protein</fullName>
    </recommendedName>
</protein>
<feature type="transmembrane region" description="Helical" evidence="1">
    <location>
        <begin position="101"/>
        <end position="122"/>
    </location>
</feature>